<dbReference type="Pfam" id="PF00001">
    <property type="entry name" value="7tm_1"/>
    <property type="match status" value="1"/>
</dbReference>
<protein>
    <recommendedName>
        <fullName evidence="7">G-protein coupled receptors family 1 profile domain-containing protein</fullName>
    </recommendedName>
</protein>
<evidence type="ECO:0000256" key="1">
    <source>
        <dbReference type="ARBA" id="ARBA00004651"/>
    </source>
</evidence>
<keyword evidence="4 6" id="KW-1133">Transmembrane helix</keyword>
<feature type="domain" description="G-protein coupled receptors family 1 profile" evidence="7">
    <location>
        <begin position="23"/>
        <end position="293"/>
    </location>
</feature>
<name>A0AAD9N787_9ANNE</name>
<dbReference type="InterPro" id="IPR000276">
    <property type="entry name" value="GPCR_Rhodpsn"/>
</dbReference>
<evidence type="ECO:0000313" key="9">
    <source>
        <dbReference type="Proteomes" id="UP001208570"/>
    </source>
</evidence>
<evidence type="ECO:0000256" key="5">
    <source>
        <dbReference type="ARBA" id="ARBA00023136"/>
    </source>
</evidence>
<reference evidence="8" key="1">
    <citation type="journal article" date="2023" name="Mol. Biol. Evol.">
        <title>Third-Generation Sequencing Reveals the Adaptive Role of the Epigenome in Three Deep-Sea Polychaetes.</title>
        <authorList>
            <person name="Perez M."/>
            <person name="Aroh O."/>
            <person name="Sun Y."/>
            <person name="Lan Y."/>
            <person name="Juniper S.K."/>
            <person name="Young C.R."/>
            <person name="Angers B."/>
            <person name="Qian P.Y."/>
        </authorList>
    </citation>
    <scope>NUCLEOTIDE SEQUENCE</scope>
    <source>
        <strain evidence="8">P08H-3</strain>
    </source>
</reference>
<comment type="caution">
    <text evidence="8">The sequence shown here is derived from an EMBL/GenBank/DDBJ whole genome shotgun (WGS) entry which is preliminary data.</text>
</comment>
<dbReference type="Gene3D" id="1.20.1070.10">
    <property type="entry name" value="Rhodopsin 7-helix transmembrane proteins"/>
    <property type="match status" value="1"/>
</dbReference>
<keyword evidence="2" id="KW-1003">Cell membrane</keyword>
<gene>
    <name evidence="8" type="ORF">LSH36_147g02006</name>
</gene>
<feature type="transmembrane region" description="Helical" evidence="6">
    <location>
        <begin position="118"/>
        <end position="140"/>
    </location>
</feature>
<dbReference type="InterPro" id="IPR017452">
    <property type="entry name" value="GPCR_Rhodpsn_7TM"/>
</dbReference>
<dbReference type="SUPFAM" id="SSF81321">
    <property type="entry name" value="Family A G protein-coupled receptor-like"/>
    <property type="match status" value="1"/>
</dbReference>
<dbReference type="EMBL" id="JAODUP010000147">
    <property type="protein sequence ID" value="KAK2159727.1"/>
    <property type="molecule type" value="Genomic_DNA"/>
</dbReference>
<feature type="transmembrane region" description="Helical" evidence="6">
    <location>
        <begin position="43"/>
        <end position="64"/>
    </location>
</feature>
<comment type="subcellular location">
    <subcellularLocation>
        <location evidence="1">Cell membrane</location>
        <topology evidence="1">Multi-pass membrane protein</topology>
    </subcellularLocation>
</comment>
<keyword evidence="5 6" id="KW-0472">Membrane</keyword>
<accession>A0AAD9N787</accession>
<dbReference type="Proteomes" id="UP001208570">
    <property type="component" value="Unassembled WGS sequence"/>
</dbReference>
<dbReference type="PROSITE" id="PS50262">
    <property type="entry name" value="G_PROTEIN_RECEP_F1_2"/>
    <property type="match status" value="1"/>
</dbReference>
<evidence type="ECO:0000313" key="8">
    <source>
        <dbReference type="EMBL" id="KAK2159727.1"/>
    </source>
</evidence>
<evidence type="ECO:0000259" key="7">
    <source>
        <dbReference type="PROSITE" id="PS50262"/>
    </source>
</evidence>
<proteinExistence type="predicted"/>
<evidence type="ECO:0000256" key="4">
    <source>
        <dbReference type="ARBA" id="ARBA00022989"/>
    </source>
</evidence>
<feature type="transmembrane region" description="Helical" evidence="6">
    <location>
        <begin position="12"/>
        <end position="31"/>
    </location>
</feature>
<keyword evidence="3 6" id="KW-0812">Transmembrane</keyword>
<evidence type="ECO:0000256" key="6">
    <source>
        <dbReference type="SAM" id="Phobius"/>
    </source>
</evidence>
<feature type="transmembrane region" description="Helical" evidence="6">
    <location>
        <begin position="76"/>
        <end position="98"/>
    </location>
</feature>
<dbReference type="PANTHER" id="PTHR22750">
    <property type="entry name" value="G-PROTEIN COUPLED RECEPTOR"/>
    <property type="match status" value="1"/>
</dbReference>
<feature type="transmembrane region" description="Helical" evidence="6">
    <location>
        <begin position="237"/>
        <end position="261"/>
    </location>
</feature>
<evidence type="ECO:0000256" key="3">
    <source>
        <dbReference type="ARBA" id="ARBA00022692"/>
    </source>
</evidence>
<keyword evidence="9" id="KW-1185">Reference proteome</keyword>
<dbReference type="AlphaFoldDB" id="A0AAD9N787"/>
<dbReference type="PRINTS" id="PR00237">
    <property type="entry name" value="GPCRRHODOPSN"/>
</dbReference>
<dbReference type="GO" id="GO:0005886">
    <property type="term" value="C:plasma membrane"/>
    <property type="evidence" value="ECO:0007669"/>
    <property type="project" value="UniProtKB-SubCell"/>
</dbReference>
<dbReference type="CDD" id="cd00637">
    <property type="entry name" value="7tm_classA_rhodopsin-like"/>
    <property type="match status" value="1"/>
</dbReference>
<feature type="transmembrane region" description="Helical" evidence="6">
    <location>
        <begin position="273"/>
        <end position="295"/>
    </location>
</feature>
<feature type="transmembrane region" description="Helical" evidence="6">
    <location>
        <begin position="164"/>
        <end position="187"/>
    </location>
</feature>
<evidence type="ECO:0000256" key="2">
    <source>
        <dbReference type="ARBA" id="ARBA00022475"/>
    </source>
</evidence>
<organism evidence="8 9">
    <name type="scientific">Paralvinella palmiformis</name>
    <dbReference type="NCBI Taxonomy" id="53620"/>
    <lineage>
        <taxon>Eukaryota</taxon>
        <taxon>Metazoa</taxon>
        <taxon>Spiralia</taxon>
        <taxon>Lophotrochozoa</taxon>
        <taxon>Annelida</taxon>
        <taxon>Polychaeta</taxon>
        <taxon>Sedentaria</taxon>
        <taxon>Canalipalpata</taxon>
        <taxon>Terebellida</taxon>
        <taxon>Terebelliformia</taxon>
        <taxon>Alvinellidae</taxon>
        <taxon>Paralvinella</taxon>
    </lineage>
</organism>
<sequence>MSTTNSDVAAIIHFLVAFLVIVANVILVLALKLMKAKRATVIFLSQLAICNLVHCIAFLLRGIFFLWHVNTIQGCLFMQVFVIGATGNYMIGIFYIYLDLFISLKKMSVNKPIISGRIALIMSIISCVVCLGFGAIGYTMRNVSYKYTYQVGCSIHSVVYTKEYVLILTIFGFVTLLGIVVCHILIYRLIKKAQFRQSVVVSYERRNIVSTISGTATNHGITKTTRWLNKNEATLKMIILVLILFVVCFYPINIITLIIFYCKTCSKDAIHEGVFYVGYLLVVVHYISNGVIYAVKIKEFKYACRKICCIKLPFQIQVQPSSINVSSDVE</sequence>
<dbReference type="GO" id="GO:0004930">
    <property type="term" value="F:G protein-coupled receptor activity"/>
    <property type="evidence" value="ECO:0007669"/>
    <property type="project" value="InterPro"/>
</dbReference>